<proteinExistence type="predicted"/>
<dbReference type="EMBL" id="PCTL01000021">
    <property type="protein sequence ID" value="PIP73404.1"/>
    <property type="molecule type" value="Genomic_DNA"/>
</dbReference>
<gene>
    <name evidence="3" type="ORF">COW88_02185</name>
</gene>
<accession>A0A2H0CU39</accession>
<evidence type="ECO:0000313" key="4">
    <source>
        <dbReference type="Proteomes" id="UP000230638"/>
    </source>
</evidence>
<organism evidence="3 4">
    <name type="scientific">Candidatus Lloydbacteria bacterium CG22_combo_CG10-13_8_21_14_all_47_15</name>
    <dbReference type="NCBI Taxonomy" id="1974635"/>
    <lineage>
        <taxon>Bacteria</taxon>
        <taxon>Candidatus Lloydiibacteriota</taxon>
    </lineage>
</organism>
<feature type="domain" description="HTH Mu-type" evidence="2">
    <location>
        <begin position="1"/>
        <end position="31"/>
    </location>
</feature>
<dbReference type="GO" id="GO:0003677">
    <property type="term" value="F:DNA binding"/>
    <property type="evidence" value="ECO:0007669"/>
    <property type="project" value="InterPro"/>
</dbReference>
<evidence type="ECO:0000259" key="2">
    <source>
        <dbReference type="PROSITE" id="PS51702"/>
    </source>
</evidence>
<reference evidence="3 4" key="1">
    <citation type="submission" date="2017-09" db="EMBL/GenBank/DDBJ databases">
        <title>Depth-based differentiation of microbial function through sediment-hosted aquifers and enrichment of novel symbionts in the deep terrestrial subsurface.</title>
        <authorList>
            <person name="Probst A.J."/>
            <person name="Ladd B."/>
            <person name="Jarett J.K."/>
            <person name="Geller-Mcgrath D.E."/>
            <person name="Sieber C.M."/>
            <person name="Emerson J.B."/>
            <person name="Anantharaman K."/>
            <person name="Thomas B.C."/>
            <person name="Malmstrom R."/>
            <person name="Stieglmeier M."/>
            <person name="Klingl A."/>
            <person name="Woyke T."/>
            <person name="Ryan C.M."/>
            <person name="Banfield J.F."/>
        </authorList>
    </citation>
    <scope>NUCLEOTIDE SEQUENCE [LARGE SCALE GENOMIC DNA]</scope>
    <source>
        <strain evidence="3">CG22_combo_CG10-13_8_21_14_all_47_15</strain>
    </source>
</reference>
<dbReference type="PROSITE" id="PS51702">
    <property type="entry name" value="HTH_MU"/>
    <property type="match status" value="1"/>
</dbReference>
<evidence type="ECO:0000256" key="1">
    <source>
        <dbReference type="SAM" id="MobiDB-lite"/>
    </source>
</evidence>
<protein>
    <recommendedName>
        <fullName evidence="2">HTH Mu-type domain-containing protein</fullName>
    </recommendedName>
</protein>
<dbReference type="AlphaFoldDB" id="A0A2H0CU39"/>
<feature type="compositionally biased region" description="Basic and acidic residues" evidence="1">
    <location>
        <begin position="194"/>
        <end position="203"/>
    </location>
</feature>
<dbReference type="InterPro" id="IPR003314">
    <property type="entry name" value="Mu-type_HTH"/>
</dbReference>
<sequence length="219" mass="24699">MEYTKEQLEKKFNALPQEVREAILATDTENIVRRIGQDHALHVDQIGELMEATDFVMLGILKPGDFIRDLYERFESVDKQTVRQVAQEVNEQVFRKIRESLKRVHSIAEDEARKATVSPAGTAKAPNNLPIAPAEKVQIAEEQSRIKIQQKSAEVPIISKKLGSTRTLPKEESTYGFGDSTANGDTMPAQETNEEARDDDKGKQTGYISNQDPYREPIE</sequence>
<name>A0A2H0CU39_9BACT</name>
<evidence type="ECO:0000313" key="3">
    <source>
        <dbReference type="EMBL" id="PIP73404.1"/>
    </source>
</evidence>
<dbReference type="Proteomes" id="UP000230638">
    <property type="component" value="Unassembled WGS sequence"/>
</dbReference>
<comment type="caution">
    <text evidence="3">The sequence shown here is derived from an EMBL/GenBank/DDBJ whole genome shotgun (WGS) entry which is preliminary data.</text>
</comment>
<feature type="region of interest" description="Disordered" evidence="1">
    <location>
        <begin position="162"/>
        <end position="219"/>
    </location>
</feature>